<proteinExistence type="predicted"/>
<reference evidence="1 2" key="1">
    <citation type="submission" date="2023-05" db="EMBL/GenBank/DDBJ databases">
        <title>Marinobacter albus sp. nov., a marine bacterium isolated from sand in a coastal intertidal zone of huludao.</title>
        <authorList>
            <person name="Deng T."/>
        </authorList>
    </citation>
    <scope>NUCLEOTIDE SEQUENCE [LARGE SCALE GENOMIC DNA]</scope>
    <source>
        <strain evidence="1 2">M216</strain>
    </source>
</reference>
<evidence type="ECO:0000313" key="2">
    <source>
        <dbReference type="Proteomes" id="UP001223547"/>
    </source>
</evidence>
<dbReference type="Proteomes" id="UP001223547">
    <property type="component" value="Unassembled WGS sequence"/>
</dbReference>
<protein>
    <recommendedName>
        <fullName evidence="3">Glycosyltransferase subfamily 4-like N-terminal domain-containing protein</fullName>
    </recommendedName>
</protein>
<dbReference type="EMBL" id="JASSQD010000001">
    <property type="protein sequence ID" value="MDK9557673.1"/>
    <property type="molecule type" value="Genomic_DNA"/>
</dbReference>
<name>A0ABT7HBG8_9GAMM</name>
<dbReference type="SUPFAM" id="SSF53756">
    <property type="entry name" value="UDP-Glycosyltransferase/glycogen phosphorylase"/>
    <property type="match status" value="1"/>
</dbReference>
<sequence>MPPTIRDDAVWVTWERQTRNRSASDYFNVPLYEVIEEGPGRASRYIRSTLRTIAIVGKQKPRYFFAQNPSIVLAVLAITLKPWRKFKVIIDAHNAGIHGPENGSRFLPRINRFVIRKADAVIVTNPELAEFITSCGGTPIILPDPLPNLERKMAPVECGGKKKIKAFCITSWSEDEPYREILEAASAFTDEVEFFFSGNHKKIRSLRTNTIPSNVHLLGFIDENAFHDHLFSADFCIDMTKRSDCMVCGAYESISAEKPVILSDTPVQRRYFSKGAVFSQNTAQDIKHAIDQMVNGLEPMRQDAVDLKKEILERETSQRAILLSQIQQL</sequence>
<accession>A0ABT7HBG8</accession>
<gene>
    <name evidence="1" type="ORF">QQF73_08565</name>
</gene>
<evidence type="ECO:0000313" key="1">
    <source>
        <dbReference type="EMBL" id="MDK9557673.1"/>
    </source>
</evidence>
<dbReference type="Gene3D" id="3.40.50.2000">
    <property type="entry name" value="Glycogen Phosphorylase B"/>
    <property type="match status" value="2"/>
</dbReference>
<organism evidence="1 2">
    <name type="scientific">Marinobacter albus</name>
    <dbReference type="NCBI Taxonomy" id="3030833"/>
    <lineage>
        <taxon>Bacteria</taxon>
        <taxon>Pseudomonadati</taxon>
        <taxon>Pseudomonadota</taxon>
        <taxon>Gammaproteobacteria</taxon>
        <taxon>Pseudomonadales</taxon>
        <taxon>Marinobacteraceae</taxon>
        <taxon>Marinobacter</taxon>
    </lineage>
</organism>
<comment type="caution">
    <text evidence="1">The sequence shown here is derived from an EMBL/GenBank/DDBJ whole genome shotgun (WGS) entry which is preliminary data.</text>
</comment>
<keyword evidence="2" id="KW-1185">Reference proteome</keyword>
<dbReference type="RefSeq" id="WP_285367862.1">
    <property type="nucleotide sequence ID" value="NZ_JASSQD010000001.1"/>
</dbReference>
<evidence type="ECO:0008006" key="3">
    <source>
        <dbReference type="Google" id="ProtNLM"/>
    </source>
</evidence>